<evidence type="ECO:0000256" key="1">
    <source>
        <dbReference type="SAM" id="MobiDB-lite"/>
    </source>
</evidence>
<keyword evidence="3" id="KW-1185">Reference proteome</keyword>
<feature type="region of interest" description="Disordered" evidence="1">
    <location>
        <begin position="152"/>
        <end position="174"/>
    </location>
</feature>
<protein>
    <submittedName>
        <fullName evidence="2">Uncharacterized protein</fullName>
    </submittedName>
</protein>
<dbReference type="EMBL" id="UZAN01045729">
    <property type="protein sequence ID" value="VDP83102.1"/>
    <property type="molecule type" value="Genomic_DNA"/>
</dbReference>
<evidence type="ECO:0000313" key="3">
    <source>
        <dbReference type="Proteomes" id="UP000272942"/>
    </source>
</evidence>
<evidence type="ECO:0000313" key="2">
    <source>
        <dbReference type="EMBL" id="VDP83102.1"/>
    </source>
</evidence>
<dbReference type="AlphaFoldDB" id="A0A3P8G3F5"/>
<accession>A0A3P8G3F5</accession>
<dbReference type="OrthoDB" id="10265971at2759"/>
<organism evidence="2 3">
    <name type="scientific">Echinostoma caproni</name>
    <dbReference type="NCBI Taxonomy" id="27848"/>
    <lineage>
        <taxon>Eukaryota</taxon>
        <taxon>Metazoa</taxon>
        <taxon>Spiralia</taxon>
        <taxon>Lophotrochozoa</taxon>
        <taxon>Platyhelminthes</taxon>
        <taxon>Trematoda</taxon>
        <taxon>Digenea</taxon>
        <taxon>Plagiorchiida</taxon>
        <taxon>Echinostomata</taxon>
        <taxon>Echinostomatoidea</taxon>
        <taxon>Echinostomatidae</taxon>
        <taxon>Echinostoma</taxon>
    </lineage>
</organism>
<sequence length="307" mass="34568">MFHALGKILYGKRQKSESAAVPDSKACKSTVPSLPLHLTSWKRPPLTFDLDDVLEQCQMSGDQIMSWLHENFPDFMPNMSAIEWVSQHMSWADSCLSGGMNWRLGLTPAADWNTSDTVAGSSRPFSCGASRHYGALVVIRALLLAHDMIEEEQSSSGSPDSRNQSKRGFRPLRGPFVHDAWKSAQQRRDALSDLTDCSVPPFDQLCGFTQFRIANRCHWLYDFLPLVSRIKPIRERLDKDRVVGELIDSISFFGPTSVSDERRMRSVIDRKPVHTDDSDRICPLDAISEGDALPIEEDVSDEERNAK</sequence>
<proteinExistence type="predicted"/>
<dbReference type="Proteomes" id="UP000272942">
    <property type="component" value="Unassembled WGS sequence"/>
</dbReference>
<reference evidence="2 3" key="1">
    <citation type="submission" date="2018-11" db="EMBL/GenBank/DDBJ databases">
        <authorList>
            <consortium name="Pathogen Informatics"/>
        </authorList>
    </citation>
    <scope>NUCLEOTIDE SEQUENCE [LARGE SCALE GENOMIC DNA]</scope>
    <source>
        <strain evidence="2 3">Egypt</strain>
    </source>
</reference>
<name>A0A3P8G3F5_9TREM</name>
<gene>
    <name evidence="2" type="ORF">ECPE_LOCUS8253</name>
</gene>